<protein>
    <submittedName>
        <fullName evidence="1">Uncharacterized protein</fullName>
    </submittedName>
</protein>
<dbReference type="AlphaFoldDB" id="A0A846XE50"/>
<proteinExistence type="predicted"/>
<evidence type="ECO:0000313" key="2">
    <source>
        <dbReference type="Proteomes" id="UP000565715"/>
    </source>
</evidence>
<comment type="caution">
    <text evidence="1">The sequence shown here is derived from an EMBL/GenBank/DDBJ whole genome shotgun (WGS) entry which is preliminary data.</text>
</comment>
<name>A0A846XE50_9NOCA</name>
<evidence type="ECO:0000313" key="1">
    <source>
        <dbReference type="EMBL" id="NKY32883.1"/>
    </source>
</evidence>
<organism evidence="1 2">
    <name type="scientific">Nocardia speluncae</name>
    <dbReference type="NCBI Taxonomy" id="419477"/>
    <lineage>
        <taxon>Bacteria</taxon>
        <taxon>Bacillati</taxon>
        <taxon>Actinomycetota</taxon>
        <taxon>Actinomycetes</taxon>
        <taxon>Mycobacteriales</taxon>
        <taxon>Nocardiaceae</taxon>
        <taxon>Nocardia</taxon>
    </lineage>
</organism>
<dbReference type="EMBL" id="JAAXOO010000002">
    <property type="protein sequence ID" value="NKY32883.1"/>
    <property type="molecule type" value="Genomic_DNA"/>
</dbReference>
<dbReference type="Proteomes" id="UP000565715">
    <property type="component" value="Unassembled WGS sequence"/>
</dbReference>
<dbReference type="RefSeq" id="WP_068048779.1">
    <property type="nucleotide sequence ID" value="NZ_JAAXOO010000002.1"/>
</dbReference>
<reference evidence="1 2" key="1">
    <citation type="submission" date="2020-04" db="EMBL/GenBank/DDBJ databases">
        <title>MicrobeNet Type strains.</title>
        <authorList>
            <person name="Nicholson A.C."/>
        </authorList>
    </citation>
    <scope>NUCLEOTIDE SEQUENCE [LARGE SCALE GENOMIC DNA]</scope>
    <source>
        <strain evidence="1 2">DSM 45078</strain>
    </source>
</reference>
<accession>A0A846XE50</accession>
<sequence>MLDIGPLVVLAVGYQACSEVSTSLLGVLRSAFGSPQNHLKLDPQLGKLGPARSCGEITMVAADFAHPKTTPNIHGYFW</sequence>
<keyword evidence="2" id="KW-1185">Reference proteome</keyword>
<gene>
    <name evidence="1" type="ORF">HGA13_07310</name>
</gene>